<name>A0AA90STQ3_9GAMM</name>
<dbReference type="InterPro" id="IPR012337">
    <property type="entry name" value="RNaseH-like_sf"/>
</dbReference>
<feature type="active site" description="Proton acceptor" evidence="15">
    <location>
        <position position="153"/>
    </location>
</feature>
<keyword evidence="7 18" id="KW-0540">Nuclease</keyword>
<evidence type="ECO:0000256" key="13">
    <source>
        <dbReference type="ARBA" id="ARBA00023211"/>
    </source>
</evidence>
<dbReference type="Proteomes" id="UP001178148">
    <property type="component" value="Unassembled WGS sequence"/>
</dbReference>
<keyword evidence="21" id="KW-1185">Reference proteome</keyword>
<keyword evidence="8 17" id="KW-0479">Metal-binding</keyword>
<dbReference type="GO" id="GO:0003887">
    <property type="term" value="F:DNA-directed DNA polymerase activity"/>
    <property type="evidence" value="ECO:0007669"/>
    <property type="project" value="UniProtKB-KW"/>
</dbReference>
<keyword evidence="4 18" id="KW-0808">Transferase</keyword>
<dbReference type="InterPro" id="IPR006309">
    <property type="entry name" value="DnaQ_proteo"/>
</dbReference>
<evidence type="ECO:0000256" key="17">
    <source>
        <dbReference type="PIRSR" id="PIRSR606309-3"/>
    </source>
</evidence>
<evidence type="ECO:0000256" key="15">
    <source>
        <dbReference type="PIRSR" id="PIRSR606309-1"/>
    </source>
</evidence>
<keyword evidence="9 18" id="KW-0378">Hydrolase</keyword>
<dbReference type="InterPro" id="IPR006054">
    <property type="entry name" value="DnaQ"/>
</dbReference>
<evidence type="ECO:0000313" key="20">
    <source>
        <dbReference type="EMBL" id="MDP0589694.1"/>
    </source>
</evidence>
<keyword evidence="11 17" id="KW-0460">Magnesium</keyword>
<proteinExistence type="predicted"/>
<feature type="binding site" evidence="16">
    <location>
        <position position="7"/>
    </location>
    <ligand>
        <name>substrate</name>
    </ligand>
</feature>
<dbReference type="GO" id="GO:0008408">
    <property type="term" value="F:3'-5' exonuclease activity"/>
    <property type="evidence" value="ECO:0007669"/>
    <property type="project" value="TreeGrafter"/>
</dbReference>
<keyword evidence="6 18" id="KW-0235">DNA replication</keyword>
<evidence type="ECO:0000256" key="16">
    <source>
        <dbReference type="PIRSR" id="PIRSR606309-2"/>
    </source>
</evidence>
<dbReference type="CDD" id="cd06131">
    <property type="entry name" value="DNA_pol_III_epsilon_Ecoli_like"/>
    <property type="match status" value="1"/>
</dbReference>
<evidence type="ECO:0000256" key="6">
    <source>
        <dbReference type="ARBA" id="ARBA00022705"/>
    </source>
</evidence>
<sequence length="236" mass="26551">MKQIVLDTETTGISPSQGHRIVEIGCVEIVNRKITGKHYQAYINPQYVMGDEVMKIHGITNEFLQDKPLFSAIADKFFELINGSELIIHNAPFDLGFINNEFKLLGSDNVRVEDYCSITDTLVMARSKHPGQKNNLDALCKRYQINNSSRTFHGALLDSQILAEVYLAMTGGQRLLSLGNDEEKELGDKSSMVRRLSPDRRPCKIIKAAPDELERHQKKLAAINNKAGTCLWSEDM</sequence>
<evidence type="ECO:0000256" key="9">
    <source>
        <dbReference type="ARBA" id="ARBA00022801"/>
    </source>
</evidence>
<keyword evidence="13 17" id="KW-0464">Manganese</keyword>
<evidence type="ECO:0000256" key="14">
    <source>
        <dbReference type="ARBA" id="ARBA00049244"/>
    </source>
</evidence>
<dbReference type="AlphaFoldDB" id="A0AA90STQ3"/>
<gene>
    <name evidence="18 20" type="primary">dnaQ</name>
    <name evidence="20" type="ORF">QS748_11105</name>
</gene>
<feature type="binding site" evidence="16">
    <location>
        <position position="57"/>
    </location>
    <ligand>
        <name>substrate</name>
    </ligand>
</feature>
<evidence type="ECO:0000256" key="3">
    <source>
        <dbReference type="ARBA" id="ARBA00020352"/>
    </source>
</evidence>
<evidence type="ECO:0000256" key="10">
    <source>
        <dbReference type="ARBA" id="ARBA00022839"/>
    </source>
</evidence>
<keyword evidence="5 18" id="KW-0548">Nucleotidyltransferase</keyword>
<protein>
    <recommendedName>
        <fullName evidence="3 18">DNA polymerase III subunit epsilon</fullName>
        <ecNumber evidence="2 18">2.7.7.7</ecNumber>
    </recommendedName>
</protein>
<dbReference type="GO" id="GO:0003677">
    <property type="term" value="F:DNA binding"/>
    <property type="evidence" value="ECO:0007669"/>
    <property type="project" value="InterPro"/>
</dbReference>
<dbReference type="Gene3D" id="3.30.420.10">
    <property type="entry name" value="Ribonuclease H-like superfamily/Ribonuclease H"/>
    <property type="match status" value="1"/>
</dbReference>
<evidence type="ECO:0000256" key="12">
    <source>
        <dbReference type="ARBA" id="ARBA00022932"/>
    </source>
</evidence>
<feature type="binding site" evidence="17">
    <location>
        <position position="158"/>
    </location>
    <ligand>
        <name>a divalent metal cation</name>
        <dbReference type="ChEBI" id="CHEBI:60240"/>
        <label>1</label>
        <note>catalytic</note>
    </ligand>
</feature>
<comment type="caution">
    <text evidence="20">The sequence shown here is derived from an EMBL/GenBank/DDBJ whole genome shotgun (WGS) entry which is preliminary data.</text>
</comment>
<organism evidence="20 21">
    <name type="scientific">Candidatus Endonucleibacter bathymodioli</name>
    <dbReference type="NCBI Taxonomy" id="539814"/>
    <lineage>
        <taxon>Bacteria</taxon>
        <taxon>Pseudomonadati</taxon>
        <taxon>Pseudomonadota</taxon>
        <taxon>Gammaproteobacteria</taxon>
        <taxon>Oceanospirillales</taxon>
        <taxon>Endozoicomonadaceae</taxon>
        <taxon>Candidatus Endonucleibacter</taxon>
    </lineage>
</organism>
<feature type="domain" description="Exonuclease" evidence="19">
    <location>
        <begin position="2"/>
        <end position="175"/>
    </location>
</feature>
<evidence type="ECO:0000256" key="1">
    <source>
        <dbReference type="ARBA" id="ARBA00001936"/>
    </source>
</evidence>
<dbReference type="GO" id="GO:0046872">
    <property type="term" value="F:metal ion binding"/>
    <property type="evidence" value="ECO:0007669"/>
    <property type="project" value="UniProtKB-KW"/>
</dbReference>
<dbReference type="NCBIfam" id="TIGR00573">
    <property type="entry name" value="dnaq"/>
    <property type="match status" value="1"/>
</dbReference>
<dbReference type="SMART" id="SM00479">
    <property type="entry name" value="EXOIII"/>
    <property type="match status" value="1"/>
</dbReference>
<evidence type="ECO:0000256" key="18">
    <source>
        <dbReference type="RuleBase" id="RU364087"/>
    </source>
</evidence>
<dbReference type="PANTHER" id="PTHR30231">
    <property type="entry name" value="DNA POLYMERASE III SUBUNIT EPSILON"/>
    <property type="match status" value="1"/>
</dbReference>
<keyword evidence="10 18" id="KW-0269">Exonuclease</keyword>
<feature type="binding site" evidence="16">
    <location>
        <position position="9"/>
    </location>
    <ligand>
        <name>substrate</name>
    </ligand>
</feature>
<dbReference type="GO" id="GO:0005829">
    <property type="term" value="C:cytosol"/>
    <property type="evidence" value="ECO:0007669"/>
    <property type="project" value="TreeGrafter"/>
</dbReference>
<feature type="binding site" evidence="17">
    <location>
        <position position="9"/>
    </location>
    <ligand>
        <name>a divalent metal cation</name>
        <dbReference type="ChEBI" id="CHEBI:60240"/>
        <label>1</label>
        <note>catalytic</note>
    </ligand>
</feature>
<evidence type="ECO:0000256" key="2">
    <source>
        <dbReference type="ARBA" id="ARBA00012417"/>
    </source>
</evidence>
<comment type="catalytic activity">
    <reaction evidence="14 18">
        <text>DNA(n) + a 2'-deoxyribonucleoside 5'-triphosphate = DNA(n+1) + diphosphate</text>
        <dbReference type="Rhea" id="RHEA:22508"/>
        <dbReference type="Rhea" id="RHEA-COMP:17339"/>
        <dbReference type="Rhea" id="RHEA-COMP:17340"/>
        <dbReference type="ChEBI" id="CHEBI:33019"/>
        <dbReference type="ChEBI" id="CHEBI:61560"/>
        <dbReference type="ChEBI" id="CHEBI:173112"/>
        <dbReference type="EC" id="2.7.7.7"/>
    </reaction>
</comment>
<evidence type="ECO:0000256" key="11">
    <source>
        <dbReference type="ARBA" id="ARBA00022842"/>
    </source>
</evidence>
<dbReference type="FunFam" id="3.30.420.10:FF:000012">
    <property type="entry name" value="DNA polymerase III subunit epsilon"/>
    <property type="match status" value="1"/>
</dbReference>
<dbReference type="Pfam" id="PF00929">
    <property type="entry name" value="RNase_T"/>
    <property type="match status" value="1"/>
</dbReference>
<evidence type="ECO:0000313" key="21">
    <source>
        <dbReference type="Proteomes" id="UP001178148"/>
    </source>
</evidence>
<dbReference type="PANTHER" id="PTHR30231:SF41">
    <property type="entry name" value="DNA POLYMERASE III SUBUNIT EPSILON"/>
    <property type="match status" value="1"/>
</dbReference>
<dbReference type="NCBIfam" id="NF004316">
    <property type="entry name" value="PRK05711.1"/>
    <property type="match status" value="1"/>
</dbReference>
<dbReference type="InterPro" id="IPR013520">
    <property type="entry name" value="Ribonucl_H"/>
</dbReference>
<evidence type="ECO:0000259" key="19">
    <source>
        <dbReference type="SMART" id="SM00479"/>
    </source>
</evidence>
<comment type="function">
    <text evidence="18">DNA polymerase III is a complex, multichain enzyme responsible for most of the replicative synthesis in bacteria. The epsilon subunit contain the editing function and is a proofreading 3'-5' exonuclease.</text>
</comment>
<comment type="cofactor">
    <cofactor evidence="17">
        <name>Mg(2+)</name>
        <dbReference type="ChEBI" id="CHEBI:18420"/>
    </cofactor>
    <cofactor evidence="17">
        <name>Mn(2+)</name>
        <dbReference type="ChEBI" id="CHEBI:29035"/>
    </cofactor>
    <text evidence="17">Binds 2 divalent metal cations. Magnesium or manganese.</text>
</comment>
<evidence type="ECO:0000256" key="5">
    <source>
        <dbReference type="ARBA" id="ARBA00022695"/>
    </source>
</evidence>
<comment type="subunit">
    <text evidence="18">DNA polymerase III contains a core (composed of alpha, epsilon and theta chains) that associates with a tau subunit. This core dimerizes to form the POLIII' complex. PolIII' associates with the gamma complex (composed of gamma, delta, delta', psi and chi chains) and with the beta chain to form the complete DNA polymerase III complex.</text>
</comment>
<dbReference type="EC" id="2.7.7.7" evidence="2 18"/>
<dbReference type="EMBL" id="JASXSV010000018">
    <property type="protein sequence ID" value="MDP0589694.1"/>
    <property type="molecule type" value="Genomic_DNA"/>
</dbReference>
<feature type="binding site" evidence="16">
    <location>
        <position position="52"/>
    </location>
    <ligand>
        <name>substrate</name>
    </ligand>
</feature>
<feature type="binding site" evidence="17">
    <location>
        <position position="7"/>
    </location>
    <ligand>
        <name>a divalent metal cation</name>
        <dbReference type="ChEBI" id="CHEBI:60240"/>
        <label>1</label>
        <note>catalytic</note>
    </ligand>
</feature>
<reference evidence="20 21" key="1">
    <citation type="journal article" date="2023" name="bioRxiv">
        <title>An intranuclear bacterial parasite of deep-sea mussels expresses apoptosis inhibitors acquired from its host.</title>
        <authorList>
            <person name="Gonzalez Porras M.A."/>
            <person name="Assie A."/>
            <person name="Tietjen M."/>
            <person name="Violette M."/>
            <person name="Kleiner M."/>
            <person name="Gruber-Vodicka H."/>
            <person name="Dubilier N."/>
            <person name="Leisch N."/>
        </authorList>
    </citation>
    <scope>NUCLEOTIDE SEQUENCE [LARGE SCALE GENOMIC DNA]</scope>
    <source>
        <strain evidence="20">IAP13</strain>
    </source>
</reference>
<dbReference type="GO" id="GO:0045004">
    <property type="term" value="P:DNA replication proofreading"/>
    <property type="evidence" value="ECO:0007669"/>
    <property type="project" value="TreeGrafter"/>
</dbReference>
<dbReference type="SUPFAM" id="SSF53098">
    <property type="entry name" value="Ribonuclease H-like"/>
    <property type="match status" value="1"/>
</dbReference>
<keyword evidence="12 18" id="KW-0239">DNA-directed DNA polymerase</keyword>
<feature type="binding site" evidence="16">
    <location>
        <position position="158"/>
    </location>
    <ligand>
        <name>substrate</name>
    </ligand>
</feature>
<evidence type="ECO:0000256" key="7">
    <source>
        <dbReference type="ARBA" id="ARBA00022722"/>
    </source>
</evidence>
<evidence type="ECO:0000256" key="8">
    <source>
        <dbReference type="ARBA" id="ARBA00022723"/>
    </source>
</evidence>
<dbReference type="NCBIfam" id="TIGR01406">
    <property type="entry name" value="dnaQ_proteo"/>
    <property type="match status" value="1"/>
</dbReference>
<comment type="cofactor">
    <cofactor evidence="1 18">
        <name>Mn(2+)</name>
        <dbReference type="ChEBI" id="CHEBI:29035"/>
    </cofactor>
</comment>
<dbReference type="InterPro" id="IPR036397">
    <property type="entry name" value="RNaseH_sf"/>
</dbReference>
<accession>A0AA90STQ3</accession>
<evidence type="ECO:0000256" key="4">
    <source>
        <dbReference type="ARBA" id="ARBA00022679"/>
    </source>
</evidence>